<gene>
    <name evidence="2" type="ORF">INR99_10475</name>
</gene>
<dbReference type="GO" id="GO:0003677">
    <property type="term" value="F:DNA binding"/>
    <property type="evidence" value="ECO:0007669"/>
    <property type="project" value="InterPro"/>
</dbReference>
<dbReference type="Pfam" id="PF13443">
    <property type="entry name" value="HTH_26"/>
    <property type="match status" value="1"/>
</dbReference>
<dbReference type="SUPFAM" id="SSF47413">
    <property type="entry name" value="lambda repressor-like DNA-binding domains"/>
    <property type="match status" value="1"/>
</dbReference>
<evidence type="ECO:0000313" key="3">
    <source>
        <dbReference type="Proteomes" id="UP000604481"/>
    </source>
</evidence>
<dbReference type="RefSeq" id="WP_194116299.1">
    <property type="nucleotide sequence ID" value="NZ_JADFUA010000005.1"/>
</dbReference>
<dbReference type="AlphaFoldDB" id="A0A8J7K1W0"/>
<dbReference type="InterPro" id="IPR001387">
    <property type="entry name" value="Cro/C1-type_HTH"/>
</dbReference>
<proteinExistence type="predicted"/>
<dbReference type="CDD" id="cd00093">
    <property type="entry name" value="HTH_XRE"/>
    <property type="match status" value="1"/>
</dbReference>
<comment type="caution">
    <text evidence="2">The sequence shown here is derived from an EMBL/GenBank/DDBJ whole genome shotgun (WGS) entry which is preliminary data.</text>
</comment>
<dbReference type="Proteomes" id="UP000604481">
    <property type="component" value="Unassembled WGS sequence"/>
</dbReference>
<dbReference type="Gene3D" id="1.10.260.40">
    <property type="entry name" value="lambda repressor-like DNA-binding domains"/>
    <property type="match status" value="1"/>
</dbReference>
<accession>A0A8J7K1W0</accession>
<keyword evidence="3" id="KW-1185">Reference proteome</keyword>
<dbReference type="SMART" id="SM00530">
    <property type="entry name" value="HTH_XRE"/>
    <property type="match status" value="1"/>
</dbReference>
<dbReference type="PROSITE" id="PS50943">
    <property type="entry name" value="HTH_CROC1"/>
    <property type="match status" value="1"/>
</dbReference>
<organism evidence="2 3">
    <name type="scientific">Chitinilyticum piscinae</name>
    <dbReference type="NCBI Taxonomy" id="2866724"/>
    <lineage>
        <taxon>Bacteria</taxon>
        <taxon>Pseudomonadati</taxon>
        <taxon>Pseudomonadota</taxon>
        <taxon>Betaproteobacteria</taxon>
        <taxon>Neisseriales</taxon>
        <taxon>Chitinibacteraceae</taxon>
        <taxon>Chitinilyticum</taxon>
    </lineage>
</organism>
<evidence type="ECO:0000313" key="2">
    <source>
        <dbReference type="EMBL" id="MBE9609776.1"/>
    </source>
</evidence>
<sequence length="244" mass="28086">MQETEQMLQFLRKRLKAQGITQKDLAARLDVSEASIKRMFASPRVTLERLAEVCALAGMSIAELAQETAMQSEKLPQLSEQQEREVVADLKLLLVAVCVLNHWSMDDIFRAFQLTEPELILALTRLDRIGLIDLLPGNRIRLKVSRDFRWLPNGPIQTFFRERAEHDYLSAPFPPGQYVFTQGMLTDAARQRVTKLLEKVRQEFSEQHRASLQQPLEERHGTGLLLAMREWEPSAFSALRRRSC</sequence>
<name>A0A8J7K1W0_9NEIS</name>
<protein>
    <submittedName>
        <fullName evidence="2">Helix-turn-helix transcriptional regulator</fullName>
    </submittedName>
</protein>
<reference evidence="2 3" key="1">
    <citation type="submission" date="2020-10" db="EMBL/GenBank/DDBJ databases">
        <title>The genome sequence of Chitinilyticum litopenaei 4Y14.</title>
        <authorList>
            <person name="Liu Y."/>
        </authorList>
    </citation>
    <scope>NUCLEOTIDE SEQUENCE [LARGE SCALE GENOMIC DNA]</scope>
    <source>
        <strain evidence="2 3">4Y14</strain>
    </source>
</reference>
<evidence type="ECO:0000259" key="1">
    <source>
        <dbReference type="PROSITE" id="PS50943"/>
    </source>
</evidence>
<feature type="domain" description="HTH cro/C1-type" evidence="1">
    <location>
        <begin position="11"/>
        <end position="64"/>
    </location>
</feature>
<dbReference type="InterPro" id="IPR010982">
    <property type="entry name" value="Lambda_DNA-bd_dom_sf"/>
</dbReference>
<dbReference type="EMBL" id="JADFUA010000005">
    <property type="protein sequence ID" value="MBE9609776.1"/>
    <property type="molecule type" value="Genomic_DNA"/>
</dbReference>